<evidence type="ECO:0000256" key="3">
    <source>
        <dbReference type="ARBA" id="ARBA00008319"/>
    </source>
</evidence>
<protein>
    <recommendedName>
        <fullName evidence="5">3-isopropylmalate dehydrogenase</fullName>
        <ecNumber evidence="5">1.1.1.85</ecNumber>
    </recommendedName>
    <alternativeName>
        <fullName evidence="14">3-IPM-DH</fullName>
    </alternativeName>
</protein>
<evidence type="ECO:0000256" key="13">
    <source>
        <dbReference type="ARBA" id="ARBA00023304"/>
    </source>
</evidence>
<evidence type="ECO:0000256" key="7">
    <source>
        <dbReference type="ARBA" id="ARBA00022605"/>
    </source>
</evidence>
<dbReference type="SMART" id="SM01329">
    <property type="entry name" value="Iso_dh"/>
    <property type="match status" value="1"/>
</dbReference>
<evidence type="ECO:0000256" key="1">
    <source>
        <dbReference type="ARBA" id="ARBA00001936"/>
    </source>
</evidence>
<dbReference type="GO" id="GO:0009098">
    <property type="term" value="P:L-leucine biosynthetic process"/>
    <property type="evidence" value="ECO:0007669"/>
    <property type="project" value="UniProtKB-KW"/>
</dbReference>
<comment type="cofactor">
    <cofactor evidence="1">
        <name>Mn(2+)</name>
        <dbReference type="ChEBI" id="CHEBI:29035"/>
    </cofactor>
</comment>
<sequence length="365" mass="39781">MKMNQLDIVVMPGDGIGIEVMDSALAVLEQLEARFGFRLRKHTHAGGALHYAQTGTALSDESFEAARRADAILFGAMGLPDVRYPDGTEIAPHLEMRREFGLYAGVRPVRRLPNTPRVLADPRSDEIDLVIIRESTEGLFYSRGKGVVEHDQVAEETLRITRATSERLFDFAFRLAERRQQRRGRPGGVTCVDKSNVFVAMAFFRKIFDERASDFPTVAADRAYIDAIALDLIRKPWAYDVLVMENMFGDIISDLGGGLVGGMGLAPCAEIGDQHALFQPAHGSAPDIAGKGIANPTAMLLSTAMMLDWLAQRHSIACLADASDALHAAVDSAYAERIRPVEFGGEDGTLAITRAVLAELAAQRA</sequence>
<dbReference type="EMBL" id="CP015243">
    <property type="protein sequence ID" value="ANF58293.1"/>
    <property type="molecule type" value="Genomic_DNA"/>
</dbReference>
<comment type="cofactor">
    <cofactor evidence="2">
        <name>Mg(2+)</name>
        <dbReference type="ChEBI" id="CHEBI:18420"/>
    </cofactor>
</comment>
<dbReference type="InterPro" id="IPR050501">
    <property type="entry name" value="ICDH/IPMDH"/>
</dbReference>
<evidence type="ECO:0000256" key="2">
    <source>
        <dbReference type="ARBA" id="ARBA00001946"/>
    </source>
</evidence>
<keyword evidence="17" id="KW-1185">Reference proteome</keyword>
<keyword evidence="7" id="KW-0028">Amino-acid biosynthesis</keyword>
<evidence type="ECO:0000313" key="17">
    <source>
        <dbReference type="Proteomes" id="UP000077875"/>
    </source>
</evidence>
<dbReference type="GO" id="GO:0051287">
    <property type="term" value="F:NAD binding"/>
    <property type="evidence" value="ECO:0007669"/>
    <property type="project" value="InterPro"/>
</dbReference>
<evidence type="ECO:0000256" key="14">
    <source>
        <dbReference type="ARBA" id="ARBA00033138"/>
    </source>
</evidence>
<dbReference type="EC" id="1.1.1.85" evidence="5"/>
<evidence type="ECO:0000256" key="12">
    <source>
        <dbReference type="ARBA" id="ARBA00023211"/>
    </source>
</evidence>
<dbReference type="Proteomes" id="UP000077875">
    <property type="component" value="Chromosome"/>
</dbReference>
<reference evidence="16 17" key="1">
    <citation type="submission" date="2016-04" db="EMBL/GenBank/DDBJ databases">
        <title>Complete Genome Sequence of Halotalea alkalilenta IHB B 13600.</title>
        <authorList>
            <person name="Swarnkar M.K."/>
            <person name="Sharma A."/>
            <person name="Kaushal K."/>
            <person name="Soni R."/>
            <person name="Rana S."/>
            <person name="Singh A.K."/>
            <person name="Gulati A."/>
        </authorList>
    </citation>
    <scope>NUCLEOTIDE SEQUENCE [LARGE SCALE GENOMIC DNA]</scope>
    <source>
        <strain evidence="16 17">IHB B 13600</strain>
    </source>
</reference>
<dbReference type="PANTHER" id="PTHR43275">
    <property type="entry name" value="D-MALATE DEHYDROGENASE [DECARBOXYLATING]"/>
    <property type="match status" value="1"/>
</dbReference>
<dbReference type="InterPro" id="IPR019818">
    <property type="entry name" value="IsoCit/isopropylmalate_DH_CS"/>
</dbReference>
<evidence type="ECO:0000259" key="15">
    <source>
        <dbReference type="SMART" id="SM01329"/>
    </source>
</evidence>
<dbReference type="STRING" id="376489.A5892_13115"/>
<dbReference type="InterPro" id="IPR024084">
    <property type="entry name" value="IsoPropMal-DH-like_dom"/>
</dbReference>
<dbReference type="GO" id="GO:0000287">
    <property type="term" value="F:magnesium ion binding"/>
    <property type="evidence" value="ECO:0007669"/>
    <property type="project" value="InterPro"/>
</dbReference>
<evidence type="ECO:0000256" key="8">
    <source>
        <dbReference type="ARBA" id="ARBA00022723"/>
    </source>
</evidence>
<dbReference type="PANTHER" id="PTHR43275:SF1">
    <property type="entry name" value="D-MALATE DEHYDROGENASE [DECARBOXYLATING]"/>
    <property type="match status" value="1"/>
</dbReference>
<dbReference type="KEGG" id="haa:A5892_13115"/>
<evidence type="ECO:0000313" key="16">
    <source>
        <dbReference type="EMBL" id="ANF58293.1"/>
    </source>
</evidence>
<organism evidence="16 17">
    <name type="scientific">Halotalea alkalilenta</name>
    <dbReference type="NCBI Taxonomy" id="376489"/>
    <lineage>
        <taxon>Bacteria</taxon>
        <taxon>Pseudomonadati</taxon>
        <taxon>Pseudomonadota</taxon>
        <taxon>Gammaproteobacteria</taxon>
        <taxon>Oceanospirillales</taxon>
        <taxon>Halomonadaceae</taxon>
        <taxon>Halotalea</taxon>
    </lineage>
</organism>
<evidence type="ECO:0000256" key="11">
    <source>
        <dbReference type="ARBA" id="ARBA00023027"/>
    </source>
</evidence>
<evidence type="ECO:0000256" key="4">
    <source>
        <dbReference type="ARBA" id="ARBA00011738"/>
    </source>
</evidence>
<comment type="subunit">
    <text evidence="4">Homodimer.</text>
</comment>
<evidence type="ECO:0000256" key="5">
    <source>
        <dbReference type="ARBA" id="ARBA00013101"/>
    </source>
</evidence>
<keyword evidence="12" id="KW-0464">Manganese</keyword>
<keyword evidence="6" id="KW-0432">Leucine biosynthesis</keyword>
<dbReference type="PROSITE" id="PS00470">
    <property type="entry name" value="IDH_IMDH"/>
    <property type="match status" value="1"/>
</dbReference>
<proteinExistence type="inferred from homology"/>
<dbReference type="Pfam" id="PF00180">
    <property type="entry name" value="Iso_dh"/>
    <property type="match status" value="1"/>
</dbReference>
<accession>A0A172YGE4</accession>
<comment type="similarity">
    <text evidence="3">Belongs to the isocitrate and isopropylmalate dehydrogenases family. LeuB type 1 subfamily.</text>
</comment>
<keyword evidence="10" id="KW-0560">Oxidoreductase</keyword>
<keyword evidence="11" id="KW-0520">NAD</keyword>
<dbReference type="Gene3D" id="3.40.718.10">
    <property type="entry name" value="Isopropylmalate Dehydrogenase"/>
    <property type="match status" value="1"/>
</dbReference>
<dbReference type="SUPFAM" id="SSF53659">
    <property type="entry name" value="Isocitrate/Isopropylmalate dehydrogenase-like"/>
    <property type="match status" value="1"/>
</dbReference>
<keyword evidence="13" id="KW-0100">Branched-chain amino acid biosynthesis</keyword>
<gene>
    <name evidence="16" type="ORF">A5892_13115</name>
</gene>
<feature type="domain" description="Isopropylmalate dehydrogenase-like" evidence="15">
    <location>
        <begin position="7"/>
        <end position="356"/>
    </location>
</feature>
<keyword evidence="9" id="KW-0460">Magnesium</keyword>
<keyword evidence="8" id="KW-0479">Metal-binding</keyword>
<dbReference type="AlphaFoldDB" id="A0A172YGE4"/>
<name>A0A172YGE4_9GAMM</name>
<dbReference type="FunFam" id="3.40.718.10:FF:000006">
    <property type="entry name" value="3-isopropylmalate dehydrogenase"/>
    <property type="match status" value="1"/>
</dbReference>
<dbReference type="GO" id="GO:0003862">
    <property type="term" value="F:3-isopropylmalate dehydrogenase activity"/>
    <property type="evidence" value="ECO:0007669"/>
    <property type="project" value="UniProtKB-EC"/>
</dbReference>
<evidence type="ECO:0000256" key="9">
    <source>
        <dbReference type="ARBA" id="ARBA00022842"/>
    </source>
</evidence>
<evidence type="ECO:0000256" key="6">
    <source>
        <dbReference type="ARBA" id="ARBA00022430"/>
    </source>
</evidence>
<evidence type="ECO:0000256" key="10">
    <source>
        <dbReference type="ARBA" id="ARBA00023002"/>
    </source>
</evidence>